<sequence>MYFNQPELNNFIILYPPALVNILRSFITDEMFWPKDQTLRKILRNMTATGRYTKRSPETMEAKRFHTHIPDDDFKEFVIQVLIHLDVLVLPKRYSNKSDAHVDYYLVPCTVKKKMPMSFLDDTSFANRTLSLVYRLQQSSIPSALSFKLIGAVSSIWPIMELNGRPLLYHSSAVLSVDGNTEFE</sequence>
<dbReference type="AlphaFoldDB" id="A0A8S3UHL0"/>
<reference evidence="1" key="1">
    <citation type="submission" date="2021-03" db="EMBL/GenBank/DDBJ databases">
        <authorList>
            <person name="Bekaert M."/>
        </authorList>
    </citation>
    <scope>NUCLEOTIDE SEQUENCE</scope>
</reference>
<keyword evidence="2" id="KW-1185">Reference proteome</keyword>
<proteinExistence type="predicted"/>
<accession>A0A8S3UHL0</accession>
<dbReference type="Proteomes" id="UP000683360">
    <property type="component" value="Unassembled WGS sequence"/>
</dbReference>
<comment type="caution">
    <text evidence="1">The sequence shown here is derived from an EMBL/GenBank/DDBJ whole genome shotgun (WGS) entry which is preliminary data.</text>
</comment>
<evidence type="ECO:0000313" key="2">
    <source>
        <dbReference type="Proteomes" id="UP000683360"/>
    </source>
</evidence>
<dbReference type="OrthoDB" id="5962960at2759"/>
<gene>
    <name evidence="1" type="ORF">MEDL_57824</name>
</gene>
<dbReference type="EMBL" id="CAJPWZ010002788">
    <property type="protein sequence ID" value="CAG2245823.1"/>
    <property type="molecule type" value="Genomic_DNA"/>
</dbReference>
<protein>
    <submittedName>
        <fullName evidence="1">Uncharacterized protein</fullName>
    </submittedName>
</protein>
<organism evidence="1 2">
    <name type="scientific">Mytilus edulis</name>
    <name type="common">Blue mussel</name>
    <dbReference type="NCBI Taxonomy" id="6550"/>
    <lineage>
        <taxon>Eukaryota</taxon>
        <taxon>Metazoa</taxon>
        <taxon>Spiralia</taxon>
        <taxon>Lophotrochozoa</taxon>
        <taxon>Mollusca</taxon>
        <taxon>Bivalvia</taxon>
        <taxon>Autobranchia</taxon>
        <taxon>Pteriomorphia</taxon>
        <taxon>Mytilida</taxon>
        <taxon>Mytiloidea</taxon>
        <taxon>Mytilidae</taxon>
        <taxon>Mytilinae</taxon>
        <taxon>Mytilus</taxon>
    </lineage>
</organism>
<name>A0A8S3UHL0_MYTED</name>
<evidence type="ECO:0000313" key="1">
    <source>
        <dbReference type="EMBL" id="CAG2245823.1"/>
    </source>
</evidence>